<evidence type="ECO:0000313" key="2">
    <source>
        <dbReference type="EMBL" id="HGT40505.1"/>
    </source>
</evidence>
<keyword evidence="1" id="KW-0472">Membrane</keyword>
<evidence type="ECO:0000256" key="1">
    <source>
        <dbReference type="SAM" id="Phobius"/>
    </source>
</evidence>
<dbReference type="AlphaFoldDB" id="A0A7C4QRI5"/>
<comment type="caution">
    <text evidence="2">The sequence shown here is derived from an EMBL/GenBank/DDBJ whole genome shotgun (WGS) entry which is preliminary data.</text>
</comment>
<dbReference type="Gene3D" id="1.20.1530.20">
    <property type="match status" value="1"/>
</dbReference>
<dbReference type="PANTHER" id="PTHR18640">
    <property type="entry name" value="SOLUTE CARRIER FAMILY 10 MEMBER 7"/>
    <property type="match status" value="1"/>
</dbReference>
<feature type="transmembrane region" description="Helical" evidence="1">
    <location>
        <begin position="234"/>
        <end position="256"/>
    </location>
</feature>
<proteinExistence type="predicted"/>
<sequence length="328" mass="35120">MSQLWKQFWFLLALGGILSSGIAVGYFAPTAFVDTYLTVVRPNMTTAVVLFLMAYSLDSSQLRESLRRPGAAVWGAVVNLGLLPLIAAVAARGLTPRDFSLGLIITAVAPCTLATASVFTRRAGGNDAISLLVTLLTNSACVVVTPLWLQALVSRTTELELSGIIRQLVLCVLLPTLLGQLALIPRASRAWARRVHREMSLTSQLIVLLIVSVAAMKGGWELRRQAAWPPLSDFGSMAAMCLVVHVVGLAGGWYGGEWLRLSPEDRIATAIAGSQKTLPVGLLIATNPSVVSAAVPFVTFPLLVFHAIQLVLDTALADAWRVRRGVTD</sequence>
<dbReference type="InterPro" id="IPR038770">
    <property type="entry name" value="Na+/solute_symporter_sf"/>
</dbReference>
<organism evidence="2">
    <name type="scientific">Schlesneria paludicola</name>
    <dbReference type="NCBI Taxonomy" id="360056"/>
    <lineage>
        <taxon>Bacteria</taxon>
        <taxon>Pseudomonadati</taxon>
        <taxon>Planctomycetota</taxon>
        <taxon>Planctomycetia</taxon>
        <taxon>Planctomycetales</taxon>
        <taxon>Planctomycetaceae</taxon>
        <taxon>Schlesneria</taxon>
    </lineage>
</organism>
<name>A0A7C4QRI5_9PLAN</name>
<keyword evidence="1" id="KW-1133">Transmembrane helix</keyword>
<feature type="transmembrane region" description="Helical" evidence="1">
    <location>
        <begin position="69"/>
        <end position="93"/>
    </location>
</feature>
<dbReference type="Pfam" id="PF13593">
    <property type="entry name" value="SBF_like"/>
    <property type="match status" value="1"/>
</dbReference>
<dbReference type="PANTHER" id="PTHR18640:SF10">
    <property type="entry name" value="SODIUM_METABOLITE COTRANSPORTER BASS4, CHLOROPLASTIC-RELATED"/>
    <property type="match status" value="1"/>
</dbReference>
<reference evidence="2" key="1">
    <citation type="journal article" date="2020" name="mSystems">
        <title>Genome- and Community-Level Interaction Insights into Carbon Utilization and Element Cycling Functions of Hydrothermarchaeota in Hydrothermal Sediment.</title>
        <authorList>
            <person name="Zhou Z."/>
            <person name="Liu Y."/>
            <person name="Xu W."/>
            <person name="Pan J."/>
            <person name="Luo Z.H."/>
            <person name="Li M."/>
        </authorList>
    </citation>
    <scope>NUCLEOTIDE SEQUENCE [LARGE SCALE GENOMIC DNA]</scope>
    <source>
        <strain evidence="2">SpSt-508</strain>
    </source>
</reference>
<evidence type="ECO:0008006" key="3">
    <source>
        <dbReference type="Google" id="ProtNLM"/>
    </source>
</evidence>
<gene>
    <name evidence="2" type="ORF">ENS64_14770</name>
</gene>
<feature type="transmembrane region" description="Helical" evidence="1">
    <location>
        <begin position="39"/>
        <end position="57"/>
    </location>
</feature>
<feature type="transmembrane region" description="Helical" evidence="1">
    <location>
        <begin position="131"/>
        <end position="152"/>
    </location>
</feature>
<feature type="transmembrane region" description="Helical" evidence="1">
    <location>
        <begin position="99"/>
        <end position="119"/>
    </location>
</feature>
<protein>
    <recommendedName>
        <fullName evidence="3">Bile acid:sodium symporter</fullName>
    </recommendedName>
</protein>
<dbReference type="EMBL" id="DSVQ01000017">
    <property type="protein sequence ID" value="HGT40505.1"/>
    <property type="molecule type" value="Genomic_DNA"/>
</dbReference>
<feature type="transmembrane region" description="Helical" evidence="1">
    <location>
        <begin position="164"/>
        <end position="184"/>
    </location>
</feature>
<accession>A0A7C4QRI5</accession>
<feature type="transmembrane region" description="Helical" evidence="1">
    <location>
        <begin position="205"/>
        <end position="222"/>
    </location>
</feature>
<dbReference type="InterPro" id="IPR016833">
    <property type="entry name" value="Put_Na-Bile_cotransptr"/>
</dbReference>
<keyword evidence="1" id="KW-0812">Transmembrane</keyword>